<dbReference type="GO" id="GO:0046872">
    <property type="term" value="F:metal ion binding"/>
    <property type="evidence" value="ECO:0007669"/>
    <property type="project" value="UniProtKB-KW"/>
</dbReference>
<feature type="binding site" evidence="5">
    <location>
        <position position="206"/>
    </location>
    <ligand>
        <name>Zn(2+)</name>
        <dbReference type="ChEBI" id="CHEBI:29105"/>
    </ligand>
</feature>
<keyword evidence="5" id="KW-0862">Zinc</keyword>
<dbReference type="RefSeq" id="WP_161967414.1">
    <property type="nucleotide sequence ID" value="NZ_NIDE01000004.1"/>
</dbReference>
<keyword evidence="2 7" id="KW-0812">Transmembrane</keyword>
<dbReference type="AlphaFoldDB" id="A0A225DQL2"/>
<dbReference type="OrthoDB" id="9813689at2"/>
<evidence type="ECO:0000256" key="5">
    <source>
        <dbReference type="PIRSR" id="PIRSR604254-1"/>
    </source>
</evidence>
<accession>A0A225DQL2</accession>
<keyword evidence="9" id="KW-1185">Reference proteome</keyword>
<keyword evidence="3 7" id="KW-1133">Transmembrane helix</keyword>
<dbReference type="Pfam" id="PF03006">
    <property type="entry name" value="HlyIII"/>
    <property type="match status" value="1"/>
</dbReference>
<gene>
    <name evidence="8" type="ORF">FRUB_03359</name>
</gene>
<evidence type="ECO:0000256" key="7">
    <source>
        <dbReference type="SAM" id="Phobius"/>
    </source>
</evidence>
<sequence length="258" mass="28253">MLDFHDPVSSLSHLIMAAWAVVAALILTRLTLGQSPGRRLAIAGYGASMVFLYLASGLFHGLNYENLQTLPVFHGYDQKELFYLFRNIDRSAIFLLIDGSFAPPFVYLLLGRTRVACFAAMGTLTVVGLAALWLLPDLPHAATVGVYFGLGLVGMIPVRSYLRKLGWPGAKWILALAVAFTIGAVCEAANWPVIVPGWFGSHEILHISDMAGTLIHFIFVVRFLVAPNMKRAEPESDHQSATKWADAHSSSEREGVRS</sequence>
<evidence type="ECO:0000256" key="3">
    <source>
        <dbReference type="ARBA" id="ARBA00022989"/>
    </source>
</evidence>
<evidence type="ECO:0000256" key="4">
    <source>
        <dbReference type="ARBA" id="ARBA00023136"/>
    </source>
</evidence>
<feature type="transmembrane region" description="Helical" evidence="7">
    <location>
        <begin position="91"/>
        <end position="110"/>
    </location>
</feature>
<dbReference type="EMBL" id="NIDE01000004">
    <property type="protein sequence ID" value="OWK43760.1"/>
    <property type="molecule type" value="Genomic_DNA"/>
</dbReference>
<comment type="subcellular location">
    <subcellularLocation>
        <location evidence="1">Membrane</location>
        <topology evidence="1">Multi-pass membrane protein</topology>
    </subcellularLocation>
</comment>
<protein>
    <submittedName>
        <fullName evidence="8">Hemolysin III family channel protein</fullName>
    </submittedName>
</protein>
<organism evidence="8 9">
    <name type="scientific">Fimbriiglobus ruber</name>
    <dbReference type="NCBI Taxonomy" id="1908690"/>
    <lineage>
        <taxon>Bacteria</taxon>
        <taxon>Pseudomonadati</taxon>
        <taxon>Planctomycetota</taxon>
        <taxon>Planctomycetia</taxon>
        <taxon>Gemmatales</taxon>
        <taxon>Gemmataceae</taxon>
        <taxon>Fimbriiglobus</taxon>
    </lineage>
</organism>
<dbReference type="Proteomes" id="UP000214646">
    <property type="component" value="Unassembled WGS sequence"/>
</dbReference>
<evidence type="ECO:0000256" key="1">
    <source>
        <dbReference type="ARBA" id="ARBA00004141"/>
    </source>
</evidence>
<dbReference type="GO" id="GO:0038023">
    <property type="term" value="F:signaling receptor activity"/>
    <property type="evidence" value="ECO:0007669"/>
    <property type="project" value="TreeGrafter"/>
</dbReference>
<feature type="binding site" evidence="5">
    <location>
        <position position="202"/>
    </location>
    <ligand>
        <name>Zn(2+)</name>
        <dbReference type="ChEBI" id="CHEBI:29105"/>
    </ligand>
</feature>
<keyword evidence="4 7" id="KW-0472">Membrane</keyword>
<proteinExistence type="predicted"/>
<feature type="transmembrane region" description="Helical" evidence="7">
    <location>
        <begin position="141"/>
        <end position="162"/>
    </location>
</feature>
<evidence type="ECO:0000256" key="2">
    <source>
        <dbReference type="ARBA" id="ARBA00022692"/>
    </source>
</evidence>
<feature type="transmembrane region" description="Helical" evidence="7">
    <location>
        <begin position="174"/>
        <end position="198"/>
    </location>
</feature>
<feature type="transmembrane region" description="Helical" evidence="7">
    <location>
        <begin position="117"/>
        <end position="135"/>
    </location>
</feature>
<reference evidence="9" key="1">
    <citation type="submission" date="2017-06" db="EMBL/GenBank/DDBJ databases">
        <title>Genome analysis of Fimbriiglobus ruber SP5, the first member of the order Planctomycetales with confirmed chitinolytic capability.</title>
        <authorList>
            <person name="Ravin N.V."/>
            <person name="Rakitin A.L."/>
            <person name="Ivanova A.A."/>
            <person name="Beletsky A.V."/>
            <person name="Kulichevskaya I.S."/>
            <person name="Mardanov A.V."/>
            <person name="Dedysh S.N."/>
        </authorList>
    </citation>
    <scope>NUCLEOTIDE SEQUENCE [LARGE SCALE GENOMIC DNA]</scope>
    <source>
        <strain evidence="9">SP5</strain>
    </source>
</reference>
<name>A0A225DQL2_9BACT</name>
<feature type="binding site" evidence="5">
    <location>
        <position position="60"/>
    </location>
    <ligand>
        <name>Zn(2+)</name>
        <dbReference type="ChEBI" id="CHEBI:29105"/>
    </ligand>
</feature>
<feature type="transmembrane region" description="Helical" evidence="7">
    <location>
        <begin position="12"/>
        <end position="30"/>
    </location>
</feature>
<dbReference type="GO" id="GO:0016020">
    <property type="term" value="C:membrane"/>
    <property type="evidence" value="ECO:0007669"/>
    <property type="project" value="UniProtKB-SubCell"/>
</dbReference>
<comment type="caution">
    <text evidence="8">The sequence shown here is derived from an EMBL/GenBank/DDBJ whole genome shotgun (WGS) entry which is preliminary data.</text>
</comment>
<keyword evidence="5" id="KW-0479">Metal-binding</keyword>
<evidence type="ECO:0000256" key="6">
    <source>
        <dbReference type="SAM" id="MobiDB-lite"/>
    </source>
</evidence>
<feature type="transmembrane region" description="Helical" evidence="7">
    <location>
        <begin position="204"/>
        <end position="225"/>
    </location>
</feature>
<evidence type="ECO:0000313" key="9">
    <source>
        <dbReference type="Proteomes" id="UP000214646"/>
    </source>
</evidence>
<dbReference type="PANTHER" id="PTHR20855:SF52">
    <property type="entry name" value="ADIPONECTIN RECEPTOR PROTEIN"/>
    <property type="match status" value="1"/>
</dbReference>
<dbReference type="InterPro" id="IPR004254">
    <property type="entry name" value="AdipoR/HlyIII-related"/>
</dbReference>
<evidence type="ECO:0000313" key="8">
    <source>
        <dbReference type="EMBL" id="OWK43760.1"/>
    </source>
</evidence>
<dbReference type="PANTHER" id="PTHR20855">
    <property type="entry name" value="ADIPOR/PROGESTIN RECEPTOR-RELATED"/>
    <property type="match status" value="1"/>
</dbReference>
<feature type="region of interest" description="Disordered" evidence="6">
    <location>
        <begin position="234"/>
        <end position="258"/>
    </location>
</feature>
<feature type="transmembrane region" description="Helical" evidence="7">
    <location>
        <begin position="42"/>
        <end position="62"/>
    </location>
</feature>